<keyword evidence="3" id="KW-1185">Reference proteome</keyword>
<name>A0A2T2NN22_CORCC</name>
<dbReference type="AlphaFoldDB" id="A0A2T2NN22"/>
<feature type="region of interest" description="Disordered" evidence="1">
    <location>
        <begin position="298"/>
        <end position="334"/>
    </location>
</feature>
<dbReference type="OrthoDB" id="3945102at2759"/>
<evidence type="ECO:0000313" key="2">
    <source>
        <dbReference type="EMBL" id="PSN66832.1"/>
    </source>
</evidence>
<feature type="region of interest" description="Disordered" evidence="1">
    <location>
        <begin position="237"/>
        <end position="260"/>
    </location>
</feature>
<evidence type="ECO:0008006" key="4">
    <source>
        <dbReference type="Google" id="ProtNLM"/>
    </source>
</evidence>
<gene>
    <name evidence="2" type="ORF">BS50DRAFT_375419</name>
</gene>
<dbReference type="Proteomes" id="UP000240883">
    <property type="component" value="Unassembled WGS sequence"/>
</dbReference>
<evidence type="ECO:0000256" key="1">
    <source>
        <dbReference type="SAM" id="MobiDB-lite"/>
    </source>
</evidence>
<reference evidence="2 3" key="1">
    <citation type="journal article" date="2018" name="Front. Microbiol.">
        <title>Genome-Wide Analysis of Corynespora cassiicola Leaf Fall Disease Putative Effectors.</title>
        <authorList>
            <person name="Lopez D."/>
            <person name="Ribeiro S."/>
            <person name="Label P."/>
            <person name="Fumanal B."/>
            <person name="Venisse J.S."/>
            <person name="Kohler A."/>
            <person name="de Oliveira R.R."/>
            <person name="Labutti K."/>
            <person name="Lipzen A."/>
            <person name="Lail K."/>
            <person name="Bauer D."/>
            <person name="Ohm R.A."/>
            <person name="Barry K.W."/>
            <person name="Spatafora J."/>
            <person name="Grigoriev I.V."/>
            <person name="Martin F.M."/>
            <person name="Pujade-Renaud V."/>
        </authorList>
    </citation>
    <scope>NUCLEOTIDE SEQUENCE [LARGE SCALE GENOMIC DNA]</scope>
    <source>
        <strain evidence="2 3">Philippines</strain>
    </source>
</reference>
<feature type="compositionally biased region" description="Polar residues" evidence="1">
    <location>
        <begin position="322"/>
        <end position="334"/>
    </location>
</feature>
<organism evidence="2 3">
    <name type="scientific">Corynespora cassiicola Philippines</name>
    <dbReference type="NCBI Taxonomy" id="1448308"/>
    <lineage>
        <taxon>Eukaryota</taxon>
        <taxon>Fungi</taxon>
        <taxon>Dikarya</taxon>
        <taxon>Ascomycota</taxon>
        <taxon>Pezizomycotina</taxon>
        <taxon>Dothideomycetes</taxon>
        <taxon>Pleosporomycetidae</taxon>
        <taxon>Pleosporales</taxon>
        <taxon>Corynesporascaceae</taxon>
        <taxon>Corynespora</taxon>
    </lineage>
</organism>
<feature type="compositionally biased region" description="Basic and acidic residues" evidence="1">
    <location>
        <begin position="302"/>
        <end position="312"/>
    </location>
</feature>
<proteinExistence type="predicted"/>
<accession>A0A2T2NN22</accession>
<protein>
    <recommendedName>
        <fullName evidence="4">BTB domain-containing protein</fullName>
    </recommendedName>
</protein>
<sequence>MNHYGFLVYSSHQGDGVVTIALPDGTVERILNVSPSKVVDKCPLLFHAFEDNEHGAPQASLEADSVDAVVSLIRFIYHGDYLLPEVQQDEVPLTRHAQVYKIGVDFDMPKLQVAAYVNFMANVEASCSLPTAPLGLCEAIRYIYRHLAAPEARKEHSLVDVVVNYCVSSFKYHKLGESDEFCRVVFDLPDFHRDLCQTCGTRDYQEYYSDEIMRLPVSYYKDPVPKRALDEFQLDVAGDSDEPGPFSDSEDQDHKRLKSGNKDPFMVVHRFKDTKEVIIHSESESSSDEDGFTVVHRPKLAAHTDKNGKVKIESATAASAPAVNNTGPTSRATS</sequence>
<evidence type="ECO:0000313" key="3">
    <source>
        <dbReference type="Proteomes" id="UP000240883"/>
    </source>
</evidence>
<dbReference type="EMBL" id="KZ678135">
    <property type="protein sequence ID" value="PSN66832.1"/>
    <property type="molecule type" value="Genomic_DNA"/>
</dbReference>